<accession>A0A9Q0KIB1</accession>
<dbReference type="Proteomes" id="UP001141806">
    <property type="component" value="Unassembled WGS sequence"/>
</dbReference>
<sequence>MSVNAIVNNALKKIQMRTYLLPTTAPSTPVCRLRGSAATTIDDCKENKEIEYCQRTMRMMLTLEACRSLKQTMPIIEAKRCRFAENGKDVGRCSWFKMLIANMDVHEPLPCFFTKSGSTSSYKT</sequence>
<comment type="caution">
    <text evidence="1">The sequence shown here is derived from an EMBL/GenBank/DDBJ whole genome shotgun (WGS) entry which is preliminary data.</text>
</comment>
<name>A0A9Q0KIB1_9MAGN</name>
<organism evidence="1 2">
    <name type="scientific">Protea cynaroides</name>
    <dbReference type="NCBI Taxonomy" id="273540"/>
    <lineage>
        <taxon>Eukaryota</taxon>
        <taxon>Viridiplantae</taxon>
        <taxon>Streptophyta</taxon>
        <taxon>Embryophyta</taxon>
        <taxon>Tracheophyta</taxon>
        <taxon>Spermatophyta</taxon>
        <taxon>Magnoliopsida</taxon>
        <taxon>Proteales</taxon>
        <taxon>Proteaceae</taxon>
        <taxon>Protea</taxon>
    </lineage>
</organism>
<reference evidence="1" key="1">
    <citation type="journal article" date="2023" name="Plant J.">
        <title>The genome of the king protea, Protea cynaroides.</title>
        <authorList>
            <person name="Chang J."/>
            <person name="Duong T.A."/>
            <person name="Schoeman C."/>
            <person name="Ma X."/>
            <person name="Roodt D."/>
            <person name="Barker N."/>
            <person name="Li Z."/>
            <person name="Van de Peer Y."/>
            <person name="Mizrachi E."/>
        </authorList>
    </citation>
    <scope>NUCLEOTIDE SEQUENCE</scope>
    <source>
        <tissue evidence="1">Young leaves</tissue>
    </source>
</reference>
<dbReference type="AlphaFoldDB" id="A0A9Q0KIB1"/>
<evidence type="ECO:0000313" key="2">
    <source>
        <dbReference type="Proteomes" id="UP001141806"/>
    </source>
</evidence>
<evidence type="ECO:0000313" key="1">
    <source>
        <dbReference type="EMBL" id="KAJ4970791.1"/>
    </source>
</evidence>
<keyword evidence="2" id="KW-1185">Reference proteome</keyword>
<dbReference type="EMBL" id="JAMYWD010000005">
    <property type="protein sequence ID" value="KAJ4970791.1"/>
    <property type="molecule type" value="Genomic_DNA"/>
</dbReference>
<gene>
    <name evidence="1" type="ORF">NE237_003890</name>
</gene>
<proteinExistence type="predicted"/>
<protein>
    <submittedName>
        <fullName evidence="1">Uncharacterized protein</fullName>
    </submittedName>
</protein>